<keyword evidence="2" id="KW-1185">Reference proteome</keyword>
<evidence type="ECO:0000313" key="1">
    <source>
        <dbReference type="EMBL" id="GFO47041.1"/>
    </source>
</evidence>
<comment type="caution">
    <text evidence="1">The sequence shown here is derived from an EMBL/GenBank/DDBJ whole genome shotgun (WGS) entry which is preliminary data.</text>
</comment>
<dbReference type="AlphaFoldDB" id="A0AAV4DT88"/>
<name>A0AAV4DT88_9GAST</name>
<accession>A0AAV4DT88</accession>
<evidence type="ECO:0000313" key="2">
    <source>
        <dbReference type="Proteomes" id="UP000735302"/>
    </source>
</evidence>
<organism evidence="1 2">
    <name type="scientific">Plakobranchus ocellatus</name>
    <dbReference type="NCBI Taxonomy" id="259542"/>
    <lineage>
        <taxon>Eukaryota</taxon>
        <taxon>Metazoa</taxon>
        <taxon>Spiralia</taxon>
        <taxon>Lophotrochozoa</taxon>
        <taxon>Mollusca</taxon>
        <taxon>Gastropoda</taxon>
        <taxon>Heterobranchia</taxon>
        <taxon>Euthyneura</taxon>
        <taxon>Panpulmonata</taxon>
        <taxon>Sacoglossa</taxon>
        <taxon>Placobranchoidea</taxon>
        <taxon>Plakobranchidae</taxon>
        <taxon>Plakobranchus</taxon>
    </lineage>
</organism>
<gene>
    <name evidence="1" type="ORF">PoB_007354600</name>
</gene>
<protein>
    <submittedName>
        <fullName evidence="1">Uncharacterized protein</fullName>
    </submittedName>
</protein>
<dbReference type="EMBL" id="BLXT01008249">
    <property type="protein sequence ID" value="GFO47041.1"/>
    <property type="molecule type" value="Genomic_DNA"/>
</dbReference>
<sequence>MGMTTLSKETEVRFQSLSLKVKLLVLFTLKISVFWSQSDSALMARVKQRRKAPTDLRMSLLPTTPHQCHGLSKRLYLYKVALEAFEPSSP</sequence>
<reference evidence="1 2" key="1">
    <citation type="journal article" date="2021" name="Elife">
        <title>Chloroplast acquisition without the gene transfer in kleptoplastic sea slugs, Plakobranchus ocellatus.</title>
        <authorList>
            <person name="Maeda T."/>
            <person name="Takahashi S."/>
            <person name="Yoshida T."/>
            <person name="Shimamura S."/>
            <person name="Takaki Y."/>
            <person name="Nagai Y."/>
            <person name="Toyoda A."/>
            <person name="Suzuki Y."/>
            <person name="Arimoto A."/>
            <person name="Ishii H."/>
            <person name="Satoh N."/>
            <person name="Nishiyama T."/>
            <person name="Hasebe M."/>
            <person name="Maruyama T."/>
            <person name="Minagawa J."/>
            <person name="Obokata J."/>
            <person name="Shigenobu S."/>
        </authorList>
    </citation>
    <scope>NUCLEOTIDE SEQUENCE [LARGE SCALE GENOMIC DNA]</scope>
</reference>
<dbReference type="Proteomes" id="UP000735302">
    <property type="component" value="Unassembled WGS sequence"/>
</dbReference>
<proteinExistence type="predicted"/>